<comment type="caution">
    <text evidence="3">The sequence shown here is derived from an EMBL/GenBank/DDBJ whole genome shotgun (WGS) entry which is preliminary data.</text>
</comment>
<reference evidence="4" key="1">
    <citation type="journal article" date="2019" name="Int. J. Syst. Evol. Microbiol.">
        <title>The Global Catalogue of Microorganisms (GCM) 10K type strain sequencing project: providing services to taxonomists for standard genome sequencing and annotation.</title>
        <authorList>
            <consortium name="The Broad Institute Genomics Platform"/>
            <consortium name="The Broad Institute Genome Sequencing Center for Infectious Disease"/>
            <person name="Wu L."/>
            <person name="Ma J."/>
        </authorList>
    </citation>
    <scope>NUCLEOTIDE SEQUENCE [LARGE SCALE GENOMIC DNA]</scope>
    <source>
        <strain evidence="4">JCM 16114</strain>
    </source>
</reference>
<accession>A0ABP5PP47</accession>
<evidence type="ECO:0000256" key="1">
    <source>
        <dbReference type="SAM" id="MobiDB-lite"/>
    </source>
</evidence>
<feature type="region of interest" description="Disordered" evidence="1">
    <location>
        <begin position="24"/>
        <end position="61"/>
    </location>
</feature>
<name>A0ABP5PP47_9ACTN</name>
<keyword evidence="2" id="KW-0732">Signal</keyword>
<dbReference type="PROSITE" id="PS51257">
    <property type="entry name" value="PROKAR_LIPOPROTEIN"/>
    <property type="match status" value="1"/>
</dbReference>
<feature type="region of interest" description="Disordered" evidence="1">
    <location>
        <begin position="120"/>
        <end position="139"/>
    </location>
</feature>
<feature type="compositionally biased region" description="Low complexity" evidence="1">
    <location>
        <begin position="34"/>
        <end position="44"/>
    </location>
</feature>
<dbReference type="Proteomes" id="UP001499843">
    <property type="component" value="Unassembled WGS sequence"/>
</dbReference>
<protein>
    <recommendedName>
        <fullName evidence="5">Lipoprotein</fullName>
    </recommendedName>
</protein>
<evidence type="ECO:0008006" key="5">
    <source>
        <dbReference type="Google" id="ProtNLM"/>
    </source>
</evidence>
<feature type="region of interest" description="Disordered" evidence="1">
    <location>
        <begin position="186"/>
        <end position="270"/>
    </location>
</feature>
<feature type="compositionally biased region" description="Low complexity" evidence="1">
    <location>
        <begin position="201"/>
        <end position="210"/>
    </location>
</feature>
<organism evidence="3 4">
    <name type="scientific">Nonomuraea monospora</name>
    <dbReference type="NCBI Taxonomy" id="568818"/>
    <lineage>
        <taxon>Bacteria</taxon>
        <taxon>Bacillati</taxon>
        <taxon>Actinomycetota</taxon>
        <taxon>Actinomycetes</taxon>
        <taxon>Streptosporangiales</taxon>
        <taxon>Streptosporangiaceae</taxon>
        <taxon>Nonomuraea</taxon>
    </lineage>
</organism>
<dbReference type="RefSeq" id="WP_344487089.1">
    <property type="nucleotide sequence ID" value="NZ_BAAAQX010000027.1"/>
</dbReference>
<proteinExistence type="predicted"/>
<feature type="signal peptide" evidence="2">
    <location>
        <begin position="1"/>
        <end position="23"/>
    </location>
</feature>
<evidence type="ECO:0000313" key="3">
    <source>
        <dbReference type="EMBL" id="GAA2212508.1"/>
    </source>
</evidence>
<feature type="compositionally biased region" description="Acidic residues" evidence="1">
    <location>
        <begin position="227"/>
        <end position="237"/>
    </location>
</feature>
<gene>
    <name evidence="3" type="ORF">GCM10009850_079700</name>
</gene>
<keyword evidence="4" id="KW-1185">Reference proteome</keyword>
<dbReference type="EMBL" id="BAAAQX010000027">
    <property type="protein sequence ID" value="GAA2212508.1"/>
    <property type="molecule type" value="Genomic_DNA"/>
</dbReference>
<evidence type="ECO:0000256" key="2">
    <source>
        <dbReference type="SAM" id="SignalP"/>
    </source>
</evidence>
<feature type="chain" id="PRO_5046534466" description="Lipoprotein" evidence="2">
    <location>
        <begin position="24"/>
        <end position="270"/>
    </location>
</feature>
<sequence>MKTTWPAAATVIAAAALLTGSCADGQGGAGQAGPGAPRQTQPGPVITADDELPTEGSGDLPEAAAQVGLDCKKMLKEGDFAGTAQKMGQVASGGGTDGAKAVAKVCKAAAEANQRQWRQASGTVREAERQAEDIPAPMRPAMLRMLNESKLTSALALGDTESAKEAWADLGELGGIPKEFLSDACSVASDPDTLPECATVTSPPTTTESSPGGGTPSGEESPTNDEYSSEEPVEPTESEPGPTDTGGPAETPGQDGSTPQEDGGPAPAES</sequence>
<evidence type="ECO:0000313" key="4">
    <source>
        <dbReference type="Proteomes" id="UP001499843"/>
    </source>
</evidence>